<dbReference type="PANTHER" id="PTHR34985:SF1">
    <property type="entry name" value="SLR0554 PROTEIN"/>
    <property type="match status" value="1"/>
</dbReference>
<keyword evidence="3" id="KW-1185">Reference proteome</keyword>
<sequence>MNQQSLICLEEFLRSQYEFRNNEVKGRVEARPKSGKAAFKNVNDRLINSLWRSCSKNSIQTSPDEIRRLIESDFVSTYNPFRSYIDGLPAWDGTTDHIQQLTDTIKTTNQSFWAKYLRKWLVATVVCLYKDKAVNQQVLILMGRQGLGKSTWLDRLVPKSLNQYYYSGTIEPNNKDTLIHLSECMLINLDELENMNRKDVGSFKQIITQGSILVRRPYARYPENLVRRASFVGSVNSPRFLNDPTGSRRYLCFEATKIDHNHKVDIDLVYAQAVNLYLDGFISHLSTEEEKEVMKENEQFTVETTEMDYLSKYFEVTDETTATDVLTTTELLHELNKLVGNLIPVNNSSLQKLGKSLSKSGFTRVKRANVYKHLLLRKELPAITSHFTFDNIRDQV</sequence>
<dbReference type="PANTHER" id="PTHR34985">
    <property type="entry name" value="SLR0554 PROTEIN"/>
    <property type="match status" value="1"/>
</dbReference>
<dbReference type="EMBL" id="JBHULN010000021">
    <property type="protein sequence ID" value="MFD2573786.1"/>
    <property type="molecule type" value="Genomic_DNA"/>
</dbReference>
<comment type="caution">
    <text evidence="2">The sequence shown here is derived from an EMBL/GenBank/DDBJ whole genome shotgun (WGS) entry which is preliminary data.</text>
</comment>
<dbReference type="Pfam" id="PF05272">
    <property type="entry name" value="VapE-like_dom"/>
    <property type="match status" value="1"/>
</dbReference>
<reference evidence="3" key="1">
    <citation type="journal article" date="2019" name="Int. J. Syst. Evol. Microbiol.">
        <title>The Global Catalogue of Microorganisms (GCM) 10K type strain sequencing project: providing services to taxonomists for standard genome sequencing and annotation.</title>
        <authorList>
            <consortium name="The Broad Institute Genomics Platform"/>
            <consortium name="The Broad Institute Genome Sequencing Center for Infectious Disease"/>
            <person name="Wu L."/>
            <person name="Ma J."/>
        </authorList>
    </citation>
    <scope>NUCLEOTIDE SEQUENCE [LARGE SCALE GENOMIC DNA]</scope>
    <source>
        <strain evidence="3">KCTC 42805</strain>
    </source>
</reference>
<gene>
    <name evidence="2" type="ORF">ACFSUS_24325</name>
</gene>
<name>A0ABW5MCE1_9BACT</name>
<organism evidence="2 3">
    <name type="scientific">Spirosoma soli</name>
    <dbReference type="NCBI Taxonomy" id="1770529"/>
    <lineage>
        <taxon>Bacteria</taxon>
        <taxon>Pseudomonadati</taxon>
        <taxon>Bacteroidota</taxon>
        <taxon>Cytophagia</taxon>
        <taxon>Cytophagales</taxon>
        <taxon>Cytophagaceae</taxon>
        <taxon>Spirosoma</taxon>
    </lineage>
</organism>
<evidence type="ECO:0000313" key="3">
    <source>
        <dbReference type="Proteomes" id="UP001597469"/>
    </source>
</evidence>
<dbReference type="InterPro" id="IPR007936">
    <property type="entry name" value="VapE-like_dom"/>
</dbReference>
<protein>
    <submittedName>
        <fullName evidence="2">VapE domain-containing protein</fullName>
    </submittedName>
</protein>
<proteinExistence type="predicted"/>
<dbReference type="RefSeq" id="WP_381526794.1">
    <property type="nucleotide sequence ID" value="NZ_JBHULN010000021.1"/>
</dbReference>
<feature type="domain" description="Virulence-associated protein E-like" evidence="1">
    <location>
        <begin position="88"/>
        <end position="301"/>
    </location>
</feature>
<dbReference type="Proteomes" id="UP001597469">
    <property type="component" value="Unassembled WGS sequence"/>
</dbReference>
<evidence type="ECO:0000313" key="2">
    <source>
        <dbReference type="EMBL" id="MFD2573786.1"/>
    </source>
</evidence>
<evidence type="ECO:0000259" key="1">
    <source>
        <dbReference type="Pfam" id="PF05272"/>
    </source>
</evidence>
<accession>A0ABW5MCE1</accession>